<feature type="compositionally biased region" description="Polar residues" evidence="1">
    <location>
        <begin position="2220"/>
        <end position="2234"/>
    </location>
</feature>
<feature type="compositionally biased region" description="Polar residues" evidence="1">
    <location>
        <begin position="1590"/>
        <end position="1601"/>
    </location>
</feature>
<feature type="compositionally biased region" description="Low complexity" evidence="1">
    <location>
        <begin position="3395"/>
        <end position="3405"/>
    </location>
</feature>
<feature type="compositionally biased region" description="Polar residues" evidence="1">
    <location>
        <begin position="3431"/>
        <end position="3451"/>
    </location>
</feature>
<accession>A0A139IJY3</accession>
<keyword evidence="2" id="KW-0472">Membrane</keyword>
<dbReference type="SUPFAM" id="SSF52540">
    <property type="entry name" value="P-loop containing nucleoside triphosphate hydrolases"/>
    <property type="match status" value="1"/>
</dbReference>
<feature type="transmembrane region" description="Helical" evidence="2">
    <location>
        <begin position="1228"/>
        <end position="1250"/>
    </location>
</feature>
<feature type="compositionally biased region" description="Acidic residues" evidence="1">
    <location>
        <begin position="3046"/>
        <end position="3057"/>
    </location>
</feature>
<organism evidence="4 5">
    <name type="scientific">Pseudocercospora musae</name>
    <dbReference type="NCBI Taxonomy" id="113226"/>
    <lineage>
        <taxon>Eukaryota</taxon>
        <taxon>Fungi</taxon>
        <taxon>Dikarya</taxon>
        <taxon>Ascomycota</taxon>
        <taxon>Pezizomycotina</taxon>
        <taxon>Dothideomycetes</taxon>
        <taxon>Dothideomycetidae</taxon>
        <taxon>Mycosphaerellales</taxon>
        <taxon>Mycosphaerellaceae</taxon>
        <taxon>Pseudocercospora</taxon>
    </lineage>
</organism>
<feature type="compositionally biased region" description="Polar residues" evidence="1">
    <location>
        <begin position="2636"/>
        <end position="2654"/>
    </location>
</feature>
<keyword evidence="2" id="KW-0812">Transmembrane</keyword>
<dbReference type="Pfam" id="PF20684">
    <property type="entry name" value="Fung_rhodopsin"/>
    <property type="match status" value="1"/>
</dbReference>
<feature type="compositionally biased region" description="Polar residues" evidence="1">
    <location>
        <begin position="2266"/>
        <end position="2280"/>
    </location>
</feature>
<dbReference type="InterPro" id="IPR003959">
    <property type="entry name" value="ATPase_AAA_core"/>
</dbReference>
<feature type="compositionally biased region" description="Basic and acidic residues" evidence="1">
    <location>
        <begin position="2497"/>
        <end position="2508"/>
    </location>
</feature>
<feature type="transmembrane region" description="Helical" evidence="2">
    <location>
        <begin position="1194"/>
        <end position="1216"/>
    </location>
</feature>
<dbReference type="GO" id="GO:0005524">
    <property type="term" value="F:ATP binding"/>
    <property type="evidence" value="ECO:0007669"/>
    <property type="project" value="InterPro"/>
</dbReference>
<keyword evidence="2" id="KW-1133">Transmembrane helix</keyword>
<feature type="compositionally biased region" description="Low complexity" evidence="1">
    <location>
        <begin position="2288"/>
        <end position="2302"/>
    </location>
</feature>
<feature type="domain" description="AAA+ ATPase" evidence="3">
    <location>
        <begin position="487"/>
        <end position="612"/>
    </location>
</feature>
<dbReference type="Gene3D" id="3.40.50.300">
    <property type="entry name" value="P-loop containing nucleotide triphosphate hydrolases"/>
    <property type="match status" value="1"/>
</dbReference>
<feature type="transmembrane region" description="Helical" evidence="2">
    <location>
        <begin position="1030"/>
        <end position="1052"/>
    </location>
</feature>
<feature type="compositionally biased region" description="Low complexity" evidence="1">
    <location>
        <begin position="1975"/>
        <end position="1985"/>
    </location>
</feature>
<dbReference type="Proteomes" id="UP000073492">
    <property type="component" value="Unassembled WGS sequence"/>
</dbReference>
<evidence type="ECO:0000313" key="4">
    <source>
        <dbReference type="EMBL" id="KXT15088.1"/>
    </source>
</evidence>
<reference evidence="4 5" key="1">
    <citation type="submission" date="2015-07" db="EMBL/GenBank/DDBJ databases">
        <title>Comparative genomics of the Sigatoka disease complex on banana suggests a link between parallel evolutionary changes in Pseudocercospora fijiensis and Pseudocercospora eumusae and increased virulence on the banana host.</title>
        <authorList>
            <person name="Chang T.-C."/>
            <person name="Salvucci A."/>
            <person name="Crous P.W."/>
            <person name="Stergiopoulos I."/>
        </authorList>
    </citation>
    <scope>NUCLEOTIDE SEQUENCE [LARGE SCALE GENOMIC DNA]</scope>
    <source>
        <strain evidence="4 5">CBS 116634</strain>
    </source>
</reference>
<dbReference type="Pfam" id="PF22942">
    <property type="entry name" value="DUF7025"/>
    <property type="match status" value="1"/>
</dbReference>
<keyword evidence="5" id="KW-1185">Reference proteome</keyword>
<dbReference type="STRING" id="113226.A0A139IJY3"/>
<feature type="compositionally biased region" description="Polar residues" evidence="1">
    <location>
        <begin position="2190"/>
        <end position="2209"/>
    </location>
</feature>
<evidence type="ECO:0000259" key="3">
    <source>
        <dbReference type="SMART" id="SM00382"/>
    </source>
</evidence>
<feature type="compositionally biased region" description="Low complexity" evidence="1">
    <location>
        <begin position="1479"/>
        <end position="1492"/>
    </location>
</feature>
<dbReference type="PANTHER" id="PTHR46411:SF3">
    <property type="entry name" value="AAA+ ATPASE DOMAIN-CONTAINING PROTEIN"/>
    <property type="match status" value="1"/>
</dbReference>
<feature type="transmembrane region" description="Helical" evidence="2">
    <location>
        <begin position="1115"/>
        <end position="1135"/>
    </location>
</feature>
<name>A0A139IJY3_9PEZI</name>
<feature type="region of interest" description="Disordered" evidence="1">
    <location>
        <begin position="1"/>
        <end position="21"/>
    </location>
</feature>
<dbReference type="InterPro" id="IPR049326">
    <property type="entry name" value="Rhodopsin_dom_fungi"/>
</dbReference>
<dbReference type="OrthoDB" id="2988756at2759"/>
<feature type="region of interest" description="Disordered" evidence="1">
    <location>
        <begin position="3279"/>
        <end position="3537"/>
    </location>
</feature>
<dbReference type="SMART" id="SM00382">
    <property type="entry name" value="AAA"/>
    <property type="match status" value="1"/>
</dbReference>
<dbReference type="GO" id="GO:0016887">
    <property type="term" value="F:ATP hydrolysis activity"/>
    <property type="evidence" value="ECO:0007669"/>
    <property type="project" value="InterPro"/>
</dbReference>
<feature type="compositionally biased region" description="Basic and acidic residues" evidence="1">
    <location>
        <begin position="1828"/>
        <end position="1842"/>
    </location>
</feature>
<feature type="compositionally biased region" description="Basic and acidic residues" evidence="1">
    <location>
        <begin position="1691"/>
        <end position="1706"/>
    </location>
</feature>
<feature type="compositionally biased region" description="Basic and acidic residues" evidence="1">
    <location>
        <begin position="2983"/>
        <end position="2993"/>
    </location>
</feature>
<feature type="compositionally biased region" description="Low complexity" evidence="1">
    <location>
        <begin position="1804"/>
        <end position="1816"/>
    </location>
</feature>
<feature type="compositionally biased region" description="Basic and acidic residues" evidence="1">
    <location>
        <begin position="3371"/>
        <end position="3383"/>
    </location>
</feature>
<protein>
    <recommendedName>
        <fullName evidence="3">AAA+ ATPase domain-containing protein</fullName>
    </recommendedName>
</protein>
<feature type="compositionally biased region" description="Polar residues" evidence="1">
    <location>
        <begin position="3337"/>
        <end position="3346"/>
    </location>
</feature>
<dbReference type="InterPro" id="IPR054289">
    <property type="entry name" value="DUF7025"/>
</dbReference>
<evidence type="ECO:0000256" key="2">
    <source>
        <dbReference type="SAM" id="Phobius"/>
    </source>
</evidence>
<feature type="compositionally biased region" description="Basic and acidic residues" evidence="1">
    <location>
        <begin position="1715"/>
        <end position="1725"/>
    </location>
</feature>
<feature type="compositionally biased region" description="Polar residues" evidence="1">
    <location>
        <begin position="8"/>
        <end position="21"/>
    </location>
</feature>
<dbReference type="PANTHER" id="PTHR46411">
    <property type="entry name" value="FAMILY ATPASE, PUTATIVE-RELATED"/>
    <property type="match status" value="1"/>
</dbReference>
<dbReference type="CDD" id="cd19481">
    <property type="entry name" value="RecA-like_protease"/>
    <property type="match status" value="1"/>
</dbReference>
<evidence type="ECO:0000313" key="5">
    <source>
        <dbReference type="Proteomes" id="UP000073492"/>
    </source>
</evidence>
<feature type="compositionally biased region" description="Polar residues" evidence="1">
    <location>
        <begin position="1617"/>
        <end position="1637"/>
    </location>
</feature>
<feature type="compositionally biased region" description="Low complexity" evidence="1">
    <location>
        <begin position="3347"/>
        <end position="3367"/>
    </location>
</feature>
<feature type="compositionally biased region" description="Basic and acidic residues" evidence="1">
    <location>
        <begin position="2362"/>
        <end position="2380"/>
    </location>
</feature>
<feature type="region of interest" description="Disordered" evidence="1">
    <location>
        <begin position="1578"/>
        <end position="3198"/>
    </location>
</feature>
<feature type="transmembrane region" description="Helical" evidence="2">
    <location>
        <begin position="1147"/>
        <end position="1169"/>
    </location>
</feature>
<feature type="compositionally biased region" description="Low complexity" evidence="1">
    <location>
        <begin position="1845"/>
        <end position="1859"/>
    </location>
</feature>
<dbReference type="InterPro" id="IPR003593">
    <property type="entry name" value="AAA+_ATPase"/>
</dbReference>
<feature type="compositionally biased region" description="Polar residues" evidence="1">
    <location>
        <begin position="1954"/>
        <end position="1966"/>
    </location>
</feature>
<feature type="compositionally biased region" description="Low complexity" evidence="1">
    <location>
        <begin position="1769"/>
        <end position="1779"/>
    </location>
</feature>
<feature type="compositionally biased region" description="Polar residues" evidence="1">
    <location>
        <begin position="2779"/>
        <end position="2788"/>
    </location>
</feature>
<gene>
    <name evidence="4" type="ORF">AC579_6449</name>
</gene>
<dbReference type="EMBL" id="LFZO01000066">
    <property type="protein sequence ID" value="KXT15088.1"/>
    <property type="molecule type" value="Genomic_DNA"/>
</dbReference>
<feature type="compositionally biased region" description="Basic and acidic residues" evidence="1">
    <location>
        <begin position="2009"/>
        <end position="2031"/>
    </location>
</feature>
<comment type="caution">
    <text evidence="4">The sequence shown here is derived from an EMBL/GenBank/DDBJ whole genome shotgun (WGS) entry which is preliminary data.</text>
</comment>
<proteinExistence type="predicted"/>
<dbReference type="InterPro" id="IPR027417">
    <property type="entry name" value="P-loop_NTPase"/>
</dbReference>
<feature type="compositionally biased region" description="Polar residues" evidence="1">
    <location>
        <begin position="1493"/>
        <end position="1503"/>
    </location>
</feature>
<sequence>MQAVSVARHQTSGKMGSNEVNGLYRSQTAPAKLTKNLYGVPHEKGGTSWLDELPDYLKNSTHSPDHALLVRYKQAPRSNSASKPIELHSITIKSPYLKTLLRNEVLGNYPGENIDAEEPTFEAPLHAFFHNWATLNAVYEKAKEEDHEQYEQVDALITILHEDFAASIKDAQNLTRNGNITFKLLWTLFPPSCPVLGEYNGKKHCLLVNGYKYLMAESPPTLALELLLLDYSGDRYGWRKVTMYCTAFTGSAKITSLPAVPLHFCQDSEADLAELHSRGRVSTDFLARSPVYTAYEGPALLHRPYDDEVEIFVEGRIMIEPQGHSRHASRFSPAVSTKPLRLEYLLTRDSYTNIAGVAQNARQGQILLSFSEILNQHPVLKFGCTKLKTTALADTDDQTILKQHRWTEALFGLHSEVFCRAAVRGYCLTSKSWAEFDIGSILDIKWNRNAFDALVIPPIRKRLLEALVRQQQHHKSEFDDVVQGKGQGLIMLLAGPPGTGKTLTAESLADRLQLPLYAVSAGELGDSAKEIEHEFSQVLRLAASWNAVLLLDESDAFLEKRVDTPGARERNKRVAAFLRILEYYKGILILTTNRMVNFDDAFYSRIHLTLPFKPLDQKYREEIWRNFLKDTGVSESDVRALATEDLNGRQIKNVMKMARLLAKDEKSTLSASQIRDVMAVMLSDREERKDGGFVGIEYSPRHPEEVRALLADESLLDMPPLRLLRAEVMHDTRYGYDIVDNRGADLAPFSPVSTDIRIYDIPIPDHHLCKTAPSPLKADDVVLTMQRAHRSIRLRLSAMMQVEVKRIPRNDRCCTPICFHAINITPTTSSQCLRLTRAPSRSMQSDAVATGQGCHESEPHADPVNPTTFRTETLASAMLRRRLSLGSYVMPPDPAGKPPNCLCGALLSYVAVVDLVQPSHVEMLWTPSMLVLLPALAWRLSSSSAVRALDLQSRQATDISPLPLCVQGCINTIQNCQTTDACFCDESSVTSAYTSCLQTQCTTSEDRTAGQRFHSESCSNDPATRNGEPYLIGVTWAYFGLTLIFVTLRLVSRWPGVNGSGYDWDDYVIILAFVLLIPLDVSLDQEARLGLGQDMWFNTASSISRILHWFYASEILYICVVMLAKVAIVLLYLRIWTADSITKPFRLACWITIGLCIATMLAFVLGTIFQCEPISYAWKYISGDNGSCIQVAPMLYAFAALDVIYNIIVFLLPVPSLRKLQIGWSKKLALSTVFGVGALVTIFSIVRIGFLARSDRESNATWFYHWVGLWSIVEANLSIICVCAPATVGLAQRWMTGRVREAGDDWVNGSFTRQMAIRGPLDSDDGSPDVVPAEISRNGFGDAENAFRQDQEEGRYSESIIDKPGENMSITDSASMMSRNRTGEQAMYRSAPGDGTALHYRPQSGSSTNRVEISHEPPTQPAEAHLSYRDENDIYHEVIVTDIPHGRHGPIHPSRSRMRPSNLRALAEDEVDRQGRSGSEPSANASSNIPSSQMDSTRSSDPQGNGVPIGTAPQSPPKSPMARSVSPPVSQITADSIDGGVASGIFSRPKSYSHRPVSQIARTPSLASATIEATEVAAKTPSPPFISPPASGSSHSIATQTEDTELSPAPSIRPKQQRSQEVLFSPRSLSPNVSERQYTPLKAPSMGTQTEEEDMSPVRGAHHNSSMNNGIEVSPMLPKSPPPPPSGRWKWPSEPEPKQVDMEPPRGRSPPPDMPPREPSIESVDRAIQADIPTPEDDRSPVPRPAGYRDSATNMDQDFGSPGPQDFYPTTRSPSRSPMQSPPGMPDQYAMEDIAPFTQMNQMRSPSRSPTRSPVPLTDESANITTSEEVKFRGRSPPRREGSIVPAPRSASSAALRSPPVLPRMVDAGNQTDEEDDDFIDDRPQTLSPPRGREQMPSLSPTVSQLDLPYASRNMEAGMRDSSRSPLPNYPYQWQNDASRSRSRPASGELLPPTTYNVGPPTTYNVGWQRDSPRRSPSGQRSPQPMFWDGPAIKEDIGNAFAEQPYQHEINDSREWRSPGPYNRDENDSREWGSPSPYNREKNDWRSPSPWRNGNRSPPRFLSPLPGPDYDNMGKGPRTASSQAVPVYRMERNRSMSPTAWQAGVPPEPEHYEQPEESPFTQYQKEQEWRPPSPTSMMSGILPDEAHGREFRSPGMSPLREDSRSRSRSRPGMGRRMRSRSLVPSRSPPQERSYSAESVQSQNKDTQTSPDDEYPPLDQVDQNKNRSASVQTDDLPSPPEDRPNSQEIAVRPHLSPLQPMDRLRTPGSSKDPSPQQTLDKQVNDHSNRSPPKSRSPPAANRSRSVEGGTQTDSDWEDHLEDAVAMDIHIDDHSDRSPPKSRSPPHQRSTSADAGMQTDSDWEEHLDKALNEARAGRDQPKYADNAQSPGFPDMAPLSMRDHSASPAHSPYPLPPHGYELMNDIPVHGGQPVERGSPSRNDGRGRSPPPANETYPSPRTGIPRMPSIEPADEMRLDGSPRRTVGGLHDKYMDDEDGYIGDRDATPDDYFRGIAGLRLRSPSGSPQREENDGDGGDDWQPPRPGEDFDYEIPKIPPELLAQLVDASTSKYDEDRSPSPPRTNDPTLAAMAQASADRALNDERSPSPRLQPSVSSLALPFHGEQGRSGPPSPGEVASHLSRTSSAALSPSRPSNMFENQPYEAQIAALNELSPGDSGFPSPSALGHRSPSPGDLAARLAEATRVPDSKKASPMPSPQVASPYKDSPAGTPDGEKDALPNWGATPWHDARSPDDSPLESPDEAAGVSIHRGESYQGPPPEQYTAGTDLNTPGSEFLPTRPVSQITVPTLGQSTAAATSPRMPAEDEKNPEINKFIDGLVSRSPSPPVHKLGREDDDEEPMASHLDEPRTGDLADNSRSPSILADKIDRDRDSLASTPGSDFEVPFESGLFNEAGSRSVSPPVDRMGSGSESEREPSRAASPVEKLAQILHTPTPQSERDEPLSESASPRVEEIGSEMQDSPMLARQAELRKVDPADRDDYDSVAPRSPSPIKREQEFVDPADRDDYDSVARSRSTSAECEQLPTLHENDSETEESEEEAEPEPSPMPPKIHEAPQSDADDTDIEEGSKDSNFPKSSLPFPVRQAMSLLQPNAKTEDVAKSVTHSVRSPSHAKSKYVDQATAITPMEKEEPEMSRPASGLRLDDLPARSPSPDAGPKYVDSATATTFEEARPEVPPSDWEQDADAVDADVRSPSPVAEKYVDEATVAALERGPTPSPSKPDYVDQTTAMTLEEAQPELATRDLAIDALYTRSIQENDLPTVSLLAEESGKSEDISEVDELPTASALADAKVTGPEEMSQFSKTSSEEDSLFSRQSKVETEASSRPGSYPSNRSDSADSGSLPSLSKSQSRSPTPQRELHTPEPAEDASRPVSQLAVPALSTITESTTTPEPEIKNLNLSPMEQAHDDEDSNDLETRPTSMYFSPLSTPGVQPSNLPTPKFVSALATPTEEYFEEEAAGTKTPTATESEKFSFPARGLSPVSNLLGQRLGSPHPEVEDSKPLSRGASPLGLELPFSGEQEDSK</sequence>
<evidence type="ECO:0000256" key="1">
    <source>
        <dbReference type="SAM" id="MobiDB-lite"/>
    </source>
</evidence>
<feature type="compositionally biased region" description="Polar residues" evidence="1">
    <location>
        <begin position="2796"/>
        <end position="2812"/>
    </location>
</feature>
<feature type="compositionally biased region" description="Basic and acidic residues" evidence="1">
    <location>
        <begin position="3007"/>
        <end position="3026"/>
    </location>
</feature>
<feature type="region of interest" description="Disordered" evidence="1">
    <location>
        <begin position="1387"/>
        <end position="1428"/>
    </location>
</feature>
<feature type="compositionally biased region" description="Basic and acidic residues" evidence="1">
    <location>
        <begin position="2327"/>
        <end position="2337"/>
    </location>
</feature>
<dbReference type="Pfam" id="PF00004">
    <property type="entry name" value="AAA"/>
    <property type="match status" value="1"/>
</dbReference>
<feature type="region of interest" description="Disordered" evidence="1">
    <location>
        <begin position="1467"/>
        <end position="1536"/>
    </location>
</feature>
<feature type="compositionally biased region" description="Basic residues" evidence="1">
    <location>
        <begin position="2166"/>
        <end position="2179"/>
    </location>
</feature>